<keyword evidence="9" id="KW-0969">Cilium</keyword>
<dbReference type="AlphaFoldDB" id="A0A147I5M8"/>
<keyword evidence="6" id="KW-0975">Bacterial flagellum</keyword>
<dbReference type="GO" id="GO:0009424">
    <property type="term" value="C:bacterial-type flagellum hook"/>
    <property type="evidence" value="ECO:0007669"/>
    <property type="project" value="InterPro"/>
</dbReference>
<feature type="domain" description="Flagellar hook-associated protein FlgK helical" evidence="8">
    <location>
        <begin position="96"/>
        <end position="322"/>
    </location>
</feature>
<dbReference type="NCBIfam" id="TIGR02492">
    <property type="entry name" value="flgK_ends"/>
    <property type="match status" value="1"/>
</dbReference>
<dbReference type="InterPro" id="IPR010930">
    <property type="entry name" value="Flg_bb/hook_C_dom"/>
</dbReference>
<organism evidence="9 10">
    <name type="scientific">Sphingomonas sanguinis</name>
    <dbReference type="NCBI Taxonomy" id="33051"/>
    <lineage>
        <taxon>Bacteria</taxon>
        <taxon>Pseudomonadati</taxon>
        <taxon>Pseudomonadota</taxon>
        <taxon>Alphaproteobacteria</taxon>
        <taxon>Sphingomonadales</taxon>
        <taxon>Sphingomonadaceae</taxon>
        <taxon>Sphingomonas</taxon>
    </lineage>
</organism>
<keyword evidence="5" id="KW-0964">Secreted</keyword>
<comment type="similarity">
    <text evidence="3">Belongs to the flagella basal body rod proteins family.</text>
</comment>
<evidence type="ECO:0000256" key="1">
    <source>
        <dbReference type="ARBA" id="ARBA00004365"/>
    </source>
</evidence>
<dbReference type="RefSeq" id="WP_058732271.1">
    <property type="nucleotide sequence ID" value="NZ_LDTD01000013.1"/>
</dbReference>
<dbReference type="GO" id="GO:0005576">
    <property type="term" value="C:extracellular region"/>
    <property type="evidence" value="ECO:0007669"/>
    <property type="project" value="UniProtKB-SubCell"/>
</dbReference>
<dbReference type="STRING" id="33051.SB4_00985"/>
<feature type="domain" description="Flagellar basal-body/hook protein C-terminal" evidence="7">
    <location>
        <begin position="409"/>
        <end position="445"/>
    </location>
</feature>
<dbReference type="PANTHER" id="PTHR30033:SF2">
    <property type="entry name" value="FLAGELLAR HOOK PROTEIN"/>
    <property type="match status" value="1"/>
</dbReference>
<dbReference type="PATRIC" id="fig|33051.3.peg.613"/>
<keyword evidence="9" id="KW-0282">Flagellum</keyword>
<dbReference type="Pfam" id="PF06429">
    <property type="entry name" value="Flg_bbr_C"/>
    <property type="match status" value="1"/>
</dbReference>
<protein>
    <recommendedName>
        <fullName evidence="4">Flagellar hook-associated protein 1</fullName>
    </recommendedName>
</protein>
<dbReference type="PANTHER" id="PTHR30033">
    <property type="entry name" value="FLAGELLAR HOOK-ASSOCIATED PROTEIN 1"/>
    <property type="match status" value="1"/>
</dbReference>
<dbReference type="GO" id="GO:0044780">
    <property type="term" value="P:bacterial-type flagellum assembly"/>
    <property type="evidence" value="ECO:0007669"/>
    <property type="project" value="InterPro"/>
</dbReference>
<dbReference type="GO" id="GO:0005198">
    <property type="term" value="F:structural molecule activity"/>
    <property type="evidence" value="ECO:0007669"/>
    <property type="project" value="InterPro"/>
</dbReference>
<keyword evidence="9" id="KW-0966">Cell projection</keyword>
<evidence type="ECO:0000259" key="7">
    <source>
        <dbReference type="Pfam" id="PF06429"/>
    </source>
</evidence>
<evidence type="ECO:0000256" key="5">
    <source>
        <dbReference type="ARBA" id="ARBA00022525"/>
    </source>
</evidence>
<proteinExistence type="inferred from homology"/>
<evidence type="ECO:0000256" key="6">
    <source>
        <dbReference type="ARBA" id="ARBA00023143"/>
    </source>
</evidence>
<evidence type="ECO:0000313" key="9">
    <source>
        <dbReference type="EMBL" id="KTT74056.1"/>
    </source>
</evidence>
<comment type="caution">
    <text evidence="9">The sequence shown here is derived from an EMBL/GenBank/DDBJ whole genome shotgun (WGS) entry which is preliminary data.</text>
</comment>
<dbReference type="EMBL" id="LDTD01000013">
    <property type="protein sequence ID" value="KTT74056.1"/>
    <property type="molecule type" value="Genomic_DNA"/>
</dbReference>
<evidence type="ECO:0000256" key="2">
    <source>
        <dbReference type="ARBA" id="ARBA00004613"/>
    </source>
</evidence>
<dbReference type="Pfam" id="PF22638">
    <property type="entry name" value="FlgK_D1"/>
    <property type="match status" value="1"/>
</dbReference>
<evidence type="ECO:0000256" key="4">
    <source>
        <dbReference type="ARBA" id="ARBA00016244"/>
    </source>
</evidence>
<dbReference type="SUPFAM" id="SSF64518">
    <property type="entry name" value="Phase 1 flagellin"/>
    <property type="match status" value="1"/>
</dbReference>
<gene>
    <name evidence="9" type="ORF">NS319_02555</name>
</gene>
<evidence type="ECO:0000259" key="8">
    <source>
        <dbReference type="Pfam" id="PF22638"/>
    </source>
</evidence>
<comment type="subcellular location">
    <subcellularLocation>
        <location evidence="1">Bacterial flagellum</location>
    </subcellularLocation>
    <subcellularLocation>
        <location evidence="2">Secreted</location>
    </subcellularLocation>
</comment>
<dbReference type="InterPro" id="IPR002371">
    <property type="entry name" value="FlgK"/>
</dbReference>
<name>A0A147I5M8_9SPHN</name>
<evidence type="ECO:0000313" key="10">
    <source>
        <dbReference type="Proteomes" id="UP000072867"/>
    </source>
</evidence>
<accession>A0A147I5M8</accession>
<dbReference type="InterPro" id="IPR053927">
    <property type="entry name" value="FlgK_helical"/>
</dbReference>
<dbReference type="Proteomes" id="UP000072867">
    <property type="component" value="Unassembled WGS sequence"/>
</dbReference>
<evidence type="ECO:0000256" key="3">
    <source>
        <dbReference type="ARBA" id="ARBA00009677"/>
    </source>
</evidence>
<sequence>MSDLLHIGASGVRAYQTALTAVGENIANTGTDGYSRRTVTLREVGTTGGATSNRLSPGAGVTVDGIARATDAYLTAGLRTASSDLGRSEAGSVWLSRIQDVMTGNKVSDQLTGFFTAARNMASDPTSSALRTNMIEAATSAAFAFTATDKAFDATEADFDGQARDAAQGLSSLAVSLSRVNDGLTRTQAGTATSAQLADQRDQILSQMSGLSDVNVTLDELGRATVRIGDRAGPILASPDTLGSVSYNRLTGGGISFTVASQGKVSQVVPSGGTLGGLVDGAERISAMRDSFTQVAQDFAATMNTLQSKGEDASGATGRPMFTMASSGASMTVALTDASQIAAAGSGKGPRNTDNLSAIEASRYTGKFEGRLTDIVTENASSLKQRQTIADAQSSIRDGAKAALAGATGVTLDNEAVSLMRFQQAYSASGRVIQVARDIFQSILEIR</sequence>
<reference evidence="9 10" key="1">
    <citation type="journal article" date="2016" name="Front. Microbiol.">
        <title>Genomic Resource of Rice Seed Associated Bacteria.</title>
        <authorList>
            <person name="Midha S."/>
            <person name="Bansal K."/>
            <person name="Sharma S."/>
            <person name="Kumar N."/>
            <person name="Patil P.P."/>
            <person name="Chaudhry V."/>
            <person name="Patil P.B."/>
        </authorList>
    </citation>
    <scope>NUCLEOTIDE SEQUENCE [LARGE SCALE GENOMIC DNA]</scope>
    <source>
        <strain evidence="9 10">NS319</strain>
    </source>
</reference>